<evidence type="ECO:0000313" key="1">
    <source>
        <dbReference type="EMBL" id="CAK0818737.1"/>
    </source>
</evidence>
<proteinExistence type="predicted"/>
<evidence type="ECO:0000313" key="2">
    <source>
        <dbReference type="Proteomes" id="UP001189429"/>
    </source>
</evidence>
<gene>
    <name evidence="1" type="ORF">PCOR1329_LOCUS20899</name>
</gene>
<feature type="non-terminal residue" evidence="1">
    <location>
        <position position="1"/>
    </location>
</feature>
<reference evidence="1" key="1">
    <citation type="submission" date="2023-10" db="EMBL/GenBank/DDBJ databases">
        <authorList>
            <person name="Chen Y."/>
            <person name="Shah S."/>
            <person name="Dougan E. K."/>
            <person name="Thang M."/>
            <person name="Chan C."/>
        </authorList>
    </citation>
    <scope>NUCLEOTIDE SEQUENCE [LARGE SCALE GENOMIC DNA]</scope>
</reference>
<feature type="non-terminal residue" evidence="1">
    <location>
        <position position="108"/>
    </location>
</feature>
<comment type="caution">
    <text evidence="1">The sequence shown here is derived from an EMBL/GenBank/DDBJ whole genome shotgun (WGS) entry which is preliminary data.</text>
</comment>
<dbReference type="Proteomes" id="UP001189429">
    <property type="component" value="Unassembled WGS sequence"/>
</dbReference>
<dbReference type="EMBL" id="CAUYUJ010006802">
    <property type="protein sequence ID" value="CAK0818737.1"/>
    <property type="molecule type" value="Genomic_DNA"/>
</dbReference>
<keyword evidence="2" id="KW-1185">Reference proteome</keyword>
<accession>A0ABN9RLV9</accession>
<sequence length="108" mass="11768">EKERRDGRRARRSCRHSGCADLLHTHPCQKAPSSSAIATKPLDQLPRQWVLEAEQLLDAGAEALRAWVEEPGALTALRLQGLEPGDVLAAGRERAAARWLGGAQGRVK</sequence>
<organism evidence="1 2">
    <name type="scientific">Prorocentrum cordatum</name>
    <dbReference type="NCBI Taxonomy" id="2364126"/>
    <lineage>
        <taxon>Eukaryota</taxon>
        <taxon>Sar</taxon>
        <taxon>Alveolata</taxon>
        <taxon>Dinophyceae</taxon>
        <taxon>Prorocentrales</taxon>
        <taxon>Prorocentraceae</taxon>
        <taxon>Prorocentrum</taxon>
    </lineage>
</organism>
<name>A0ABN9RLV9_9DINO</name>
<protein>
    <submittedName>
        <fullName evidence="1">Uncharacterized protein</fullName>
    </submittedName>
</protein>